<dbReference type="PANTHER" id="PTHR30619">
    <property type="entry name" value="DNA INTERNALIZATION/COMPETENCE PROTEIN COMEC/REC2"/>
    <property type="match status" value="1"/>
</dbReference>
<evidence type="ECO:0000313" key="3">
    <source>
        <dbReference type="Proteomes" id="UP000753802"/>
    </source>
</evidence>
<dbReference type="SUPFAM" id="SSF56281">
    <property type="entry name" value="Metallo-hydrolase/oxidoreductase"/>
    <property type="match status" value="1"/>
</dbReference>
<evidence type="ECO:0000259" key="1">
    <source>
        <dbReference type="Pfam" id="PF00753"/>
    </source>
</evidence>
<organism evidence="2 3">
    <name type="scientific">Sediminibacterium roseum</name>
    <dbReference type="NCBI Taxonomy" id="1978412"/>
    <lineage>
        <taxon>Bacteria</taxon>
        <taxon>Pseudomonadati</taxon>
        <taxon>Bacteroidota</taxon>
        <taxon>Chitinophagia</taxon>
        <taxon>Chitinophagales</taxon>
        <taxon>Chitinophagaceae</taxon>
        <taxon>Sediminibacterium</taxon>
    </lineage>
</organism>
<keyword evidence="3" id="KW-1185">Reference proteome</keyword>
<dbReference type="Proteomes" id="UP000753802">
    <property type="component" value="Unassembled WGS sequence"/>
</dbReference>
<comment type="caution">
    <text evidence="2">The sequence shown here is derived from an EMBL/GenBank/DDBJ whole genome shotgun (WGS) entry which is preliminary data.</text>
</comment>
<dbReference type="Gene3D" id="3.60.15.10">
    <property type="entry name" value="Ribonuclease Z/Hydroxyacylglutathione hydrolase-like"/>
    <property type="match status" value="1"/>
</dbReference>
<accession>A0ABW9ZWG5</accession>
<dbReference type="InterPro" id="IPR036866">
    <property type="entry name" value="RibonucZ/Hydroxyglut_hydro"/>
</dbReference>
<sequence>MSNALEIDFLPVGDGSKGGDAIALRFGNYESGKWKSQTVFVIDGGNVASGEALVTHVNEVYKTDKVNRVILTHPDIDHASGLRTVVSELEVGKIWMHRPWNHWPDLQDSIKDGRITKKSFDQHLKDTYQFAYEIEQLANKKKIPIFAPKQGSFFKEDGKPVLTVLGPSKDAYIKLLQSSKKTPEMTMQESLEKAFSELMEEAIIETMDFSTEHIAEENCTTSCENNMSLVLYLTVAGKKILFTGDAGTAGLFDAIAFAKSKGIDLTKLDRFQVPHHGSKNNISKKILEEIYAPTAYISCSAKGEPCHPNGSVINALHRREIKVYQTKGTSHYFHTPTDLSRSGYSAATPVPFQSVVEVSS</sequence>
<proteinExistence type="predicted"/>
<evidence type="ECO:0000313" key="2">
    <source>
        <dbReference type="EMBL" id="NCI51354.1"/>
    </source>
</evidence>
<dbReference type="EMBL" id="JAACJS010000015">
    <property type="protein sequence ID" value="NCI51354.1"/>
    <property type="molecule type" value="Genomic_DNA"/>
</dbReference>
<dbReference type="RefSeq" id="WP_161819639.1">
    <property type="nucleotide sequence ID" value="NZ_JAACJS010000015.1"/>
</dbReference>
<feature type="domain" description="Metallo-beta-lactamase" evidence="1">
    <location>
        <begin position="38"/>
        <end position="111"/>
    </location>
</feature>
<dbReference type="Pfam" id="PF00753">
    <property type="entry name" value="Lactamase_B"/>
    <property type="match status" value="1"/>
</dbReference>
<name>A0ABW9ZWG5_9BACT</name>
<dbReference type="InterPro" id="IPR052159">
    <property type="entry name" value="Competence_DNA_uptake"/>
</dbReference>
<reference evidence="2 3" key="1">
    <citation type="submission" date="2020-01" db="EMBL/GenBank/DDBJ databases">
        <title>Genome analysis.</title>
        <authorList>
            <person name="Wu S."/>
            <person name="Wang G."/>
        </authorList>
    </citation>
    <scope>NUCLEOTIDE SEQUENCE [LARGE SCALE GENOMIC DNA]</scope>
    <source>
        <strain evidence="2 3">SYL130</strain>
    </source>
</reference>
<gene>
    <name evidence="2" type="ORF">GWC95_15605</name>
</gene>
<dbReference type="InterPro" id="IPR001279">
    <property type="entry name" value="Metallo-B-lactamas"/>
</dbReference>
<dbReference type="PANTHER" id="PTHR30619:SF1">
    <property type="entry name" value="RECOMBINATION PROTEIN 2"/>
    <property type="match status" value="1"/>
</dbReference>
<protein>
    <submittedName>
        <fullName evidence="2">MBL fold metallo-hydrolase</fullName>
    </submittedName>
</protein>